<dbReference type="Proteomes" id="UP000004756">
    <property type="component" value="Unassembled WGS sequence"/>
</dbReference>
<evidence type="ECO:0000313" key="2">
    <source>
        <dbReference type="Proteomes" id="UP000004756"/>
    </source>
</evidence>
<name>C0DB04_9FIRM</name>
<evidence type="ECO:0000313" key="1">
    <source>
        <dbReference type="EMBL" id="EEG51492.1"/>
    </source>
</evidence>
<sequence>MAAAGGLLLRRRVFRLAEPLRCRRRLPGGIPAVRARIMICRGFESHHV</sequence>
<keyword evidence="2" id="KW-1185">Reference proteome</keyword>
<reference evidence="1 2" key="2">
    <citation type="submission" date="2009-02" db="EMBL/GenBank/DDBJ databases">
        <title>Draft genome sequence of Clostridium asparagiforme (DSM 15981).</title>
        <authorList>
            <person name="Sudarsanam P."/>
            <person name="Ley R."/>
            <person name="Guruge J."/>
            <person name="Turnbaugh P.J."/>
            <person name="Mahowald M."/>
            <person name="Liep D."/>
            <person name="Gordon J."/>
        </authorList>
    </citation>
    <scope>NUCLEOTIDE SEQUENCE [LARGE SCALE GENOMIC DNA]</scope>
    <source>
        <strain evidence="1 2">DSM 15981</strain>
    </source>
</reference>
<comment type="caution">
    <text evidence="1">The sequence shown here is derived from an EMBL/GenBank/DDBJ whole genome shotgun (WGS) entry which is preliminary data.</text>
</comment>
<organism evidence="1 2">
    <name type="scientific">[Clostridium] asparagiforme DSM 15981</name>
    <dbReference type="NCBI Taxonomy" id="518636"/>
    <lineage>
        <taxon>Bacteria</taxon>
        <taxon>Bacillati</taxon>
        <taxon>Bacillota</taxon>
        <taxon>Clostridia</taxon>
        <taxon>Lachnospirales</taxon>
        <taxon>Lachnospiraceae</taxon>
        <taxon>Enterocloster</taxon>
    </lineage>
</organism>
<protein>
    <submittedName>
        <fullName evidence="1">Uncharacterized protein</fullName>
    </submittedName>
</protein>
<dbReference type="EMBL" id="ACCJ01000543">
    <property type="protein sequence ID" value="EEG51492.1"/>
    <property type="molecule type" value="Genomic_DNA"/>
</dbReference>
<proteinExistence type="predicted"/>
<dbReference type="AlphaFoldDB" id="C0DB04"/>
<gene>
    <name evidence="1" type="ORF">CLOSTASPAR_06459</name>
</gene>
<reference evidence="1 2" key="1">
    <citation type="submission" date="2009-01" db="EMBL/GenBank/DDBJ databases">
        <authorList>
            <person name="Fulton L."/>
            <person name="Clifton S."/>
            <person name="Fulton B."/>
            <person name="Xu J."/>
            <person name="Minx P."/>
            <person name="Pepin K.H."/>
            <person name="Johnson M."/>
            <person name="Bhonagiri V."/>
            <person name="Nash W.E."/>
            <person name="Mardis E.R."/>
            <person name="Wilson R.K."/>
        </authorList>
    </citation>
    <scope>NUCLEOTIDE SEQUENCE [LARGE SCALE GENOMIC DNA]</scope>
    <source>
        <strain evidence="1 2">DSM 15981</strain>
    </source>
</reference>
<accession>C0DB04</accession>
<dbReference type="HOGENOM" id="CLU_3151064_0_0_9"/>